<name>A0A078A741_STYLE</name>
<dbReference type="FunFam" id="3.40.50.300:FF:000298">
    <property type="entry name" value="ATP-binding cassette sub-family A member 12"/>
    <property type="match status" value="1"/>
</dbReference>
<evidence type="ECO:0000256" key="5">
    <source>
        <dbReference type="ARBA" id="ARBA00022737"/>
    </source>
</evidence>
<gene>
    <name evidence="13" type="primary">Contig19002.g20159</name>
    <name evidence="13" type="ORF">STYLEM_5562</name>
</gene>
<keyword evidence="14" id="KW-1185">Reference proteome</keyword>
<evidence type="ECO:0000256" key="4">
    <source>
        <dbReference type="ARBA" id="ARBA00022692"/>
    </source>
</evidence>
<comment type="similarity">
    <text evidence="2">Belongs to the ABC transporter superfamily. ABCA family.</text>
</comment>
<dbReference type="PANTHER" id="PTHR19229:SF36">
    <property type="entry name" value="ATP-BINDING CASSETTE SUB-FAMILY A MEMBER 2"/>
    <property type="match status" value="1"/>
</dbReference>
<evidence type="ECO:0000256" key="1">
    <source>
        <dbReference type="ARBA" id="ARBA00004141"/>
    </source>
</evidence>
<proteinExistence type="inferred from homology"/>
<dbReference type="FunFam" id="3.40.50.300:FF:000335">
    <property type="entry name" value="ATP binding cassette subfamily A member 5"/>
    <property type="match status" value="1"/>
</dbReference>
<dbReference type="PROSITE" id="PS00211">
    <property type="entry name" value="ABC_TRANSPORTER_1"/>
    <property type="match status" value="2"/>
</dbReference>
<feature type="transmembrane region" description="Helical" evidence="11">
    <location>
        <begin position="370"/>
        <end position="389"/>
    </location>
</feature>
<feature type="transmembrane region" description="Helical" evidence="11">
    <location>
        <begin position="266"/>
        <end position="285"/>
    </location>
</feature>
<dbReference type="EMBL" id="CCKQ01005380">
    <property type="protein sequence ID" value="CDW76601.1"/>
    <property type="molecule type" value="Genomic_DNA"/>
</dbReference>
<keyword evidence="3" id="KW-0813">Transport</keyword>
<dbReference type="SMART" id="SM00382">
    <property type="entry name" value="AAA"/>
    <property type="match status" value="2"/>
</dbReference>
<dbReference type="InterPro" id="IPR003593">
    <property type="entry name" value="AAA+_ATPase"/>
</dbReference>
<dbReference type="InterPro" id="IPR026082">
    <property type="entry name" value="ABCA"/>
</dbReference>
<protein>
    <submittedName>
        <fullName evidence="13">Abc transporter family protein</fullName>
    </submittedName>
</protein>
<feature type="domain" description="ABC transporter" evidence="12">
    <location>
        <begin position="1345"/>
        <end position="1579"/>
    </location>
</feature>
<dbReference type="PANTHER" id="PTHR19229">
    <property type="entry name" value="ATP-BINDING CASSETTE TRANSPORTER SUBFAMILY A ABCA"/>
    <property type="match status" value="1"/>
</dbReference>
<organism evidence="13 14">
    <name type="scientific">Stylonychia lemnae</name>
    <name type="common">Ciliate</name>
    <dbReference type="NCBI Taxonomy" id="5949"/>
    <lineage>
        <taxon>Eukaryota</taxon>
        <taxon>Sar</taxon>
        <taxon>Alveolata</taxon>
        <taxon>Ciliophora</taxon>
        <taxon>Intramacronucleata</taxon>
        <taxon>Spirotrichea</taxon>
        <taxon>Stichotrichia</taxon>
        <taxon>Sporadotrichida</taxon>
        <taxon>Oxytrichidae</taxon>
        <taxon>Stylonychinae</taxon>
        <taxon>Stylonychia</taxon>
    </lineage>
</organism>
<feature type="transmembrane region" description="Helical" evidence="11">
    <location>
        <begin position="305"/>
        <end position="329"/>
    </location>
</feature>
<dbReference type="OMA" id="AWQDYIS"/>
<evidence type="ECO:0000256" key="6">
    <source>
        <dbReference type="ARBA" id="ARBA00022741"/>
    </source>
</evidence>
<evidence type="ECO:0000313" key="13">
    <source>
        <dbReference type="EMBL" id="CDW76601.1"/>
    </source>
</evidence>
<keyword evidence="6" id="KW-0547">Nucleotide-binding</keyword>
<sequence>MSNWTHFKVLLKKNFITLKRNYCFAIFFVLLPLVTMGIFTIIKSLLSDGKTDEKHNFDSNLINQIIIIIIEIYFTSTELYGKGSNPQFQDISDIGISDYSSTLNCLKPQYSLRDFTIVADADTLKYFQGMIDFLRQNGMNYNEVSDIEDVRELIRTSNKDTYCFALKVANFKLDKNEYEFEVSYLRQNIPDTLRTPYDPQIRSPGYQNYDKYKDTGIQGIYQLIYQTIMTAKGKTGVQVDVAYTPMKTPSFNSLDPNVSDQLSQNFPFFFMFTFLIPLYYIVSKLSEEKESKAREGMKMMGLKDFSYFTSWFVFFMIIVIFMAIIITAMLSISVFIQSNKFLIFILAFFYGMSLFGFSVVIVAILPTQRASATAASLLHIITYFLVFAFKDPETAQGIKIITSIFPNIGMTFCIYSLYHFETDSTGLGFNNAGIMYNNYTFNATLLMLVFDTIFYLLVGLYLDSVIPSQYGVARKWNFLCTRKFWCKSRRNTQESTREENSASLLNDSVDAEDGRDHLDFEAIPEILKRQEQSNDCLKIRGLRKVFGDKVAVDNTNITMYNGQIFALLGHNGAGKTTTISMLTGLFEANKGKASVFGIDIFNQMDDMRKILGVCPQHDVLFEYLTPREHLELFASFKGSLPSEVPAQVDKMIKDIDLVTAQNQLAKTLSGGQKRKLSVGCAMIGNSKIIILDEPTSGMDTSSRRRLWEMLKDNKNGRIVILTTHYMDEADILGDRIGIMAGGKVKCCGSSLFLKNRYGVGCNLVIAKNNRDLAPQIDDFIYQRIDGVKKLQEVSSEMTFQLPTASSSQFKEFFNELDNNLEQLGIRSYGVGITTLEEVFLKIGHDGDEEEDEEELKKFTLGENKEASQSQKNQINTTDDLDEYSIAERHEEGAVATFMTNLGALLKKKWLLQIRDPRTLIIELVFPIIFIFAGLGLATIKFLKDGHPRLLSPTIFPSPNPLYYNSPIGNTFVSDYYRINKTEWSDPHSVTQDNPDKSNYLDLLADFDDEIFKAADDTGIANYGTYFYYKLGQPINNDFKYGVFAFVNSTAQDAPASFGAEIHENIMKDILGDKDLTLKMTMVPFPLTLRETSVLSAAAGTSSSILFSIAYMMISNSLIANIIGERKRNVKNQMIISGVSIPAYWMSHYIIDIIFQAPPSICAIIGINAFDLDMPDAWIIILIFIFANPVFVYSFSFLFENEGAASIITRLVYLLLGGIVPLAVQFLEIFSTTVEYGKVLRWFFYIFPIFSLNFGIQNIARKALDPLDITVAGPSVIFMFVDIFFYWILIASFEKHFWRMLGNYLCGGRRRQQEVQEADAQELMEDEDIAEEENKVANARPEDNTIRLYKVKKNYGKTVAVEKVSFGLEYGECFALLGVSGAGKTTTFKCLIGEETPTSGQVSINGFDVTTQSGFDQARRLIGYCPQFDAIFDGMTVREHLEFYAKVKGVIIDLRQRIVERQLDEMDLREYQNIRAEKLSGGNKRKLSVAMAMIGNPPIVFLDEPSTGVDPKAKRFMWSIVSKISTMRKKSSVIITTHSMEEAEALCTKMGIMVAGKFRCFGSSQHIKAKYGTGYEIEIKIRYIKQEELNQMKHDCGIEDSPVAYNQIEEILNKINAGDMISEITKDGAGQDFYQQLQTGSATISVDELIRWAFTESKGGAVIEKFESMFRTVEVLEHYNNNYKFKVSRDNFSIGYLFGMMEDIKGEFQISEYSVSQTTLEQIFNNFAMEAEKGNARKRTTVKRKTQKKQALELDRGQTVALDKTQD</sequence>
<evidence type="ECO:0000256" key="11">
    <source>
        <dbReference type="SAM" id="Phobius"/>
    </source>
</evidence>
<feature type="transmembrane region" description="Helical" evidence="11">
    <location>
        <begin position="21"/>
        <end position="42"/>
    </location>
</feature>
<dbReference type="CDD" id="cd03263">
    <property type="entry name" value="ABC_subfamily_A"/>
    <property type="match status" value="2"/>
</dbReference>
<dbReference type="InterPro" id="IPR013525">
    <property type="entry name" value="ABC2_TM"/>
</dbReference>
<feature type="transmembrane region" description="Helical" evidence="11">
    <location>
        <begin position="919"/>
        <end position="942"/>
    </location>
</feature>
<feature type="transmembrane region" description="Helical" evidence="11">
    <location>
        <begin position="440"/>
        <end position="462"/>
    </location>
</feature>
<evidence type="ECO:0000256" key="7">
    <source>
        <dbReference type="ARBA" id="ARBA00022840"/>
    </source>
</evidence>
<feature type="transmembrane region" description="Helical" evidence="11">
    <location>
        <begin position="62"/>
        <end position="81"/>
    </location>
</feature>
<feature type="transmembrane region" description="Helical" evidence="11">
    <location>
        <begin position="1210"/>
        <end position="1229"/>
    </location>
</feature>
<dbReference type="InterPro" id="IPR027417">
    <property type="entry name" value="P-loop_NTPase"/>
</dbReference>
<feature type="transmembrane region" description="Helical" evidence="11">
    <location>
        <begin position="341"/>
        <end position="364"/>
    </location>
</feature>
<dbReference type="GO" id="GO:0016020">
    <property type="term" value="C:membrane"/>
    <property type="evidence" value="ECO:0007669"/>
    <property type="project" value="UniProtKB-SubCell"/>
</dbReference>
<dbReference type="PROSITE" id="PS50893">
    <property type="entry name" value="ABC_TRANSPORTER_2"/>
    <property type="match status" value="2"/>
</dbReference>
<dbReference type="InterPro" id="IPR003439">
    <property type="entry name" value="ABC_transporter-like_ATP-bd"/>
</dbReference>
<evidence type="ECO:0000256" key="3">
    <source>
        <dbReference type="ARBA" id="ARBA00022448"/>
    </source>
</evidence>
<feature type="domain" description="ABC transporter" evidence="12">
    <location>
        <begin position="537"/>
        <end position="766"/>
    </location>
</feature>
<evidence type="ECO:0000256" key="8">
    <source>
        <dbReference type="ARBA" id="ARBA00022989"/>
    </source>
</evidence>
<keyword evidence="10" id="KW-0175">Coiled coil</keyword>
<feature type="transmembrane region" description="Helical" evidence="11">
    <location>
        <begin position="401"/>
        <end position="420"/>
    </location>
</feature>
<dbReference type="InParanoid" id="A0A078A741"/>
<dbReference type="GO" id="GO:0016887">
    <property type="term" value="F:ATP hydrolysis activity"/>
    <property type="evidence" value="ECO:0007669"/>
    <property type="project" value="InterPro"/>
</dbReference>
<evidence type="ECO:0000313" key="14">
    <source>
        <dbReference type="Proteomes" id="UP000039865"/>
    </source>
</evidence>
<evidence type="ECO:0000259" key="12">
    <source>
        <dbReference type="PROSITE" id="PS50893"/>
    </source>
</evidence>
<accession>A0A078A741</accession>
<dbReference type="GO" id="GO:0005524">
    <property type="term" value="F:ATP binding"/>
    <property type="evidence" value="ECO:0007669"/>
    <property type="project" value="UniProtKB-KW"/>
</dbReference>
<keyword evidence="5" id="KW-0677">Repeat</keyword>
<evidence type="ECO:0000256" key="2">
    <source>
        <dbReference type="ARBA" id="ARBA00008869"/>
    </source>
</evidence>
<dbReference type="GO" id="GO:0005319">
    <property type="term" value="F:lipid transporter activity"/>
    <property type="evidence" value="ECO:0007669"/>
    <property type="project" value="TreeGrafter"/>
</dbReference>
<dbReference type="Pfam" id="PF00005">
    <property type="entry name" value="ABC_tran"/>
    <property type="match status" value="2"/>
</dbReference>
<evidence type="ECO:0000256" key="10">
    <source>
        <dbReference type="SAM" id="Coils"/>
    </source>
</evidence>
<feature type="transmembrane region" description="Helical" evidence="11">
    <location>
        <begin position="1241"/>
        <end position="1259"/>
    </location>
</feature>
<keyword evidence="8 11" id="KW-1133">Transmembrane helix</keyword>
<keyword evidence="4 11" id="KW-0812">Transmembrane</keyword>
<comment type="subcellular location">
    <subcellularLocation>
        <location evidence="1">Membrane</location>
        <topology evidence="1">Multi-pass membrane protein</topology>
    </subcellularLocation>
</comment>
<dbReference type="Gene3D" id="3.40.50.300">
    <property type="entry name" value="P-loop containing nucleotide triphosphate hydrolases"/>
    <property type="match status" value="2"/>
</dbReference>
<dbReference type="InterPro" id="IPR017871">
    <property type="entry name" value="ABC_transporter-like_CS"/>
</dbReference>
<reference evidence="13 14" key="1">
    <citation type="submission" date="2014-06" db="EMBL/GenBank/DDBJ databases">
        <authorList>
            <person name="Swart Estienne"/>
        </authorList>
    </citation>
    <scope>NUCLEOTIDE SEQUENCE [LARGE SCALE GENOMIC DNA]</scope>
    <source>
        <strain evidence="13 14">130c</strain>
    </source>
</reference>
<dbReference type="GO" id="GO:0140359">
    <property type="term" value="F:ABC-type transporter activity"/>
    <property type="evidence" value="ECO:0007669"/>
    <property type="project" value="InterPro"/>
</dbReference>
<feature type="transmembrane region" description="Helical" evidence="11">
    <location>
        <begin position="1176"/>
        <end position="1198"/>
    </location>
</feature>
<dbReference type="Pfam" id="PF12698">
    <property type="entry name" value="ABC2_membrane_3"/>
    <property type="match status" value="2"/>
</dbReference>
<dbReference type="SUPFAM" id="SSF52540">
    <property type="entry name" value="P-loop containing nucleoside triphosphate hydrolases"/>
    <property type="match status" value="2"/>
</dbReference>
<dbReference type="Proteomes" id="UP000039865">
    <property type="component" value="Unassembled WGS sequence"/>
</dbReference>
<feature type="transmembrane region" description="Helical" evidence="11">
    <location>
        <begin position="1266"/>
        <end position="1288"/>
    </location>
</feature>
<keyword evidence="9 11" id="KW-0472">Membrane</keyword>
<feature type="coiled-coil region" evidence="10">
    <location>
        <begin position="1312"/>
        <end position="1339"/>
    </location>
</feature>
<dbReference type="OrthoDB" id="311765at2759"/>
<evidence type="ECO:0000256" key="9">
    <source>
        <dbReference type="ARBA" id="ARBA00023136"/>
    </source>
</evidence>
<feature type="transmembrane region" description="Helical" evidence="11">
    <location>
        <begin position="1134"/>
        <end position="1156"/>
    </location>
</feature>
<keyword evidence="7" id="KW-0067">ATP-binding</keyword>